<evidence type="ECO:0000313" key="5">
    <source>
        <dbReference type="Proteomes" id="UP000266841"/>
    </source>
</evidence>
<keyword evidence="2" id="KW-0472">Membrane</keyword>
<keyword evidence="2" id="KW-0812">Transmembrane</keyword>
<accession>K0T348</accession>
<dbReference type="PROSITE" id="PS51257">
    <property type="entry name" value="PROKAR_LIPOPROTEIN"/>
    <property type="match status" value="1"/>
</dbReference>
<protein>
    <recommendedName>
        <fullName evidence="3">Cas1p 10 TM acyl transferase domain-containing protein</fullName>
    </recommendedName>
</protein>
<evidence type="ECO:0000256" key="2">
    <source>
        <dbReference type="SAM" id="Phobius"/>
    </source>
</evidence>
<feature type="transmembrane region" description="Helical" evidence="2">
    <location>
        <begin position="351"/>
        <end position="373"/>
    </location>
</feature>
<feature type="domain" description="Cas1p 10 TM acyl transferase" evidence="3">
    <location>
        <begin position="305"/>
        <end position="431"/>
    </location>
</feature>
<comment type="caution">
    <text evidence="4">The sequence shown here is derived from an EMBL/GenBank/DDBJ whole genome shotgun (WGS) entry which is preliminary data.</text>
</comment>
<dbReference type="Pfam" id="PF07779">
    <property type="entry name" value="Cas1_AcylT"/>
    <property type="match status" value="2"/>
</dbReference>
<name>K0T348_THAOC</name>
<feature type="domain" description="Cas1p 10 TM acyl transferase" evidence="3">
    <location>
        <begin position="515"/>
        <end position="626"/>
    </location>
</feature>
<feature type="transmembrane region" description="Helical" evidence="2">
    <location>
        <begin position="1036"/>
        <end position="1058"/>
    </location>
</feature>
<feature type="transmembrane region" description="Helical" evidence="2">
    <location>
        <begin position="20"/>
        <end position="44"/>
    </location>
</feature>
<feature type="compositionally biased region" description="Basic and acidic residues" evidence="1">
    <location>
        <begin position="1093"/>
        <end position="1112"/>
    </location>
</feature>
<keyword evidence="2" id="KW-1133">Transmembrane helix</keyword>
<feature type="compositionally biased region" description="Basic and acidic residues" evidence="1">
    <location>
        <begin position="208"/>
        <end position="220"/>
    </location>
</feature>
<feature type="transmembrane region" description="Helical" evidence="2">
    <location>
        <begin position="412"/>
        <end position="429"/>
    </location>
</feature>
<evidence type="ECO:0000313" key="4">
    <source>
        <dbReference type="EMBL" id="EJK71574.1"/>
    </source>
</evidence>
<feature type="transmembrane region" description="Helical" evidence="2">
    <location>
        <begin position="523"/>
        <end position="544"/>
    </location>
</feature>
<dbReference type="eggNOG" id="KOG1699">
    <property type="taxonomic scope" value="Eukaryota"/>
</dbReference>
<feature type="transmembrane region" description="Helical" evidence="2">
    <location>
        <begin position="491"/>
        <end position="511"/>
    </location>
</feature>
<feature type="region of interest" description="Disordered" evidence="1">
    <location>
        <begin position="208"/>
        <end position="235"/>
    </location>
</feature>
<dbReference type="AlphaFoldDB" id="K0T348"/>
<feature type="transmembrane region" description="Helical" evidence="2">
    <location>
        <begin position="710"/>
        <end position="731"/>
    </location>
</feature>
<keyword evidence="5" id="KW-1185">Reference proteome</keyword>
<evidence type="ECO:0000256" key="1">
    <source>
        <dbReference type="SAM" id="MobiDB-lite"/>
    </source>
</evidence>
<feature type="transmembrane region" description="Helical" evidence="2">
    <location>
        <begin position="317"/>
        <end position="336"/>
    </location>
</feature>
<dbReference type="InterPro" id="IPR012419">
    <property type="entry name" value="Cas1_AcylTrans_dom"/>
</dbReference>
<reference evidence="4 5" key="1">
    <citation type="journal article" date="2012" name="Genome Biol.">
        <title>Genome and low-iron response of an oceanic diatom adapted to chronic iron limitation.</title>
        <authorList>
            <person name="Lommer M."/>
            <person name="Specht M."/>
            <person name="Roy A.S."/>
            <person name="Kraemer L."/>
            <person name="Andreson R."/>
            <person name="Gutowska M.A."/>
            <person name="Wolf J."/>
            <person name="Bergner S.V."/>
            <person name="Schilhabel M.B."/>
            <person name="Klostermeier U.C."/>
            <person name="Beiko R.G."/>
            <person name="Rosenstiel P."/>
            <person name="Hippler M."/>
            <person name="Laroche J."/>
        </authorList>
    </citation>
    <scope>NUCLEOTIDE SEQUENCE [LARGE SCALE GENOMIC DNA]</scope>
    <source>
        <strain evidence="4 5">CCMP1005</strain>
    </source>
</reference>
<feature type="transmembrane region" description="Helical" evidence="2">
    <location>
        <begin position="593"/>
        <end position="611"/>
    </location>
</feature>
<feature type="compositionally biased region" description="Polar residues" evidence="1">
    <location>
        <begin position="1113"/>
        <end position="1122"/>
    </location>
</feature>
<sequence length="1122" mass="125804">MESVTSRSDGRLETGSTPTGVPSSTAACVILFGSVTVTTIAMILKWGDVDEIVSAIIVDIKNKGAGNSNSNSNWDDSRSLGSLGSRSASGSRWTRGSFRSVHSTKLEPWEPTFVSTFTLLFQITMFGMVLSVVYFIDTYPPFGAARAEINGSSYYYENETCRFEVDQFAFMLTALVFYMYSTSWRRNDGRSERFDKSISSSRSVKSEISAKSEADREKRTLPSFAQSSSRDRDNLEEKQLDDVFLDEGTSKNFHSILNTIEDEIAEIRDVTNASWLEKLLNLLGFDLDLQSKKKSDLREVWPGADLLNSFQTSEMKGFLSVALLIYRFSSLGPSNFDYHSDQSIDSEAKMYLAKVATTAFLFLTGYCHASYFYYSSSKKQEREEVPRLVGTVFRINFSAMFLSLVIGKAEYIALPVLHTISIMVIWFWFTMHRMLLCLAHASLGGILGRHFRGQSENSKSGKSPQLCFCARSSALKRMIENMKQLRKLESMNPISSTLAKGTICFVFLSIMSGCTAEALKMPSLALTLSHRYFGIFPVLAYVYFRNVSKSLREHHIGALSWLGRYSLEVYLLQHHAFTDRGCINVIRGYPRCNFAFVAILLIGTARALNHITTILRHMLLPMNDDEKCIKNAVRGVTGVAVLYAITSLLSGWLSFGSVLTISIISGIILYQTIVEATYADFMESREATKKQSSFEDVVTPEVSETRTRKFYPHLFFALATMVFLLSSLWGYSRLQTCQSTANDGYWVPIDPCLSDRQFNHENYIDPGDCAGVEHLQWAWPRARCNYHHHSPPEVQHELKGMRIVLIGGIFHSLSRSLGDFDENGYEGSNSHTDKTVSYESTSLEFKWAPLSVDIVTKFKSLKASPKPMPDLIIAGGGVLDKLQLSITHEDARVEVTKMAEVLSNSNAMVCWFTPPTINTQALNSDDKRLHINEDAIEEMRKLYHELGVLASSSFILDGPSFTKDRVLEAYDGIQVRESTTILSIRCNILTNSPKYPPPVYDAGVQILLNELSRLKTTSPDTVQESTLASVPLGNPYLGLGMLVVTLIGLFYFDAYFGLSYLAQLFVINGDKLSPGDLYKEAFKPVFKRLKMSPPEEERTDTGPHESSLELEGRNSSSLSRRR</sequence>
<dbReference type="OMA" id="GYPRCNF"/>
<feature type="region of interest" description="Disordered" evidence="1">
    <location>
        <begin position="1090"/>
        <end position="1122"/>
    </location>
</feature>
<organism evidence="4 5">
    <name type="scientific">Thalassiosira oceanica</name>
    <name type="common">Marine diatom</name>
    <dbReference type="NCBI Taxonomy" id="159749"/>
    <lineage>
        <taxon>Eukaryota</taxon>
        <taxon>Sar</taxon>
        <taxon>Stramenopiles</taxon>
        <taxon>Ochrophyta</taxon>
        <taxon>Bacillariophyta</taxon>
        <taxon>Coscinodiscophyceae</taxon>
        <taxon>Thalassiosirophycidae</taxon>
        <taxon>Thalassiosirales</taxon>
        <taxon>Thalassiosiraceae</taxon>
        <taxon>Thalassiosira</taxon>
    </lineage>
</organism>
<dbReference type="Proteomes" id="UP000266841">
    <property type="component" value="Unassembled WGS sequence"/>
</dbReference>
<gene>
    <name evidence="4" type="ORF">THAOC_06967</name>
</gene>
<dbReference type="OrthoDB" id="1932925at2759"/>
<feature type="transmembrane region" description="Helical" evidence="2">
    <location>
        <begin position="113"/>
        <end position="136"/>
    </location>
</feature>
<dbReference type="EMBL" id="AGNL01007051">
    <property type="protein sequence ID" value="EJK71574.1"/>
    <property type="molecule type" value="Genomic_DNA"/>
</dbReference>
<proteinExistence type="predicted"/>
<feature type="region of interest" description="Disordered" evidence="1">
    <location>
        <begin position="1"/>
        <end position="21"/>
    </location>
</feature>
<evidence type="ECO:0000259" key="3">
    <source>
        <dbReference type="Pfam" id="PF07779"/>
    </source>
</evidence>
<feature type="transmembrane region" description="Helical" evidence="2">
    <location>
        <begin position="659"/>
        <end position="681"/>
    </location>
</feature>
<feature type="transmembrane region" description="Helical" evidence="2">
    <location>
        <begin position="385"/>
        <end position="406"/>
    </location>
</feature>